<comment type="caution">
    <text evidence="6">The sequence shown here is derived from an EMBL/GenBank/DDBJ whole genome shotgun (WGS) entry which is preliminary data.</text>
</comment>
<dbReference type="Gene3D" id="3.40.50.150">
    <property type="entry name" value="Vaccinia Virus protein VP39"/>
    <property type="match status" value="1"/>
</dbReference>
<dbReference type="Proteomes" id="UP000539953">
    <property type="component" value="Unassembled WGS sequence"/>
</dbReference>
<dbReference type="EC" id="2.1.1.190" evidence="6"/>
<dbReference type="PANTHER" id="PTHR11061:SF30">
    <property type="entry name" value="TRNA (URACIL(54)-C(5))-METHYLTRANSFERASE"/>
    <property type="match status" value="1"/>
</dbReference>
<evidence type="ECO:0000313" key="6">
    <source>
        <dbReference type="EMBL" id="MBB5182289.1"/>
    </source>
</evidence>
<evidence type="ECO:0000313" key="7">
    <source>
        <dbReference type="Proteomes" id="UP000539953"/>
    </source>
</evidence>
<dbReference type="SUPFAM" id="SSF53335">
    <property type="entry name" value="S-adenosyl-L-methionine-dependent methyltransferases"/>
    <property type="match status" value="1"/>
</dbReference>
<evidence type="ECO:0000256" key="1">
    <source>
        <dbReference type="ARBA" id="ARBA00022603"/>
    </source>
</evidence>
<dbReference type="PROSITE" id="PS01230">
    <property type="entry name" value="TRMA_1"/>
    <property type="match status" value="1"/>
</dbReference>
<sequence length="412" mass="46794">MKCKVSKQCGGCTYLNMPEKQQAQIKQEQVEQLAAQYHIKARIGDVHMAAHPLHYRNKVIVGFAKQKGTIVSGLYAKHSHRVVPYDQCVLQPEIVNEIIAAITKMVQSMKIELYNEKTGTGVLRHVMIRWAHATGEIMVVFVTGSSMFPSRKNMVRALTKQFPQIKTILQEVNGRNTSVVMEREPMVLYGNGTITDLLCGLKLRYSATAFYQIHSEQCEALYDMARKMADLHPRDTLLDTYCGIGSIGLTLASSCGHVVGVEQNARALKDAAYNAQSNGIENIEFVPMDATAFMKEAAKYQQHFNVIVLDPPRAGTTRDFIQAAVSLKPRRIVYISCNLETLMRDLKRFKKSGYETRKIELYDLFPYSEHVEGICVLEKKYYNQAASRKKAEARKSFEAKKIKERKQRRRSK</sequence>
<dbReference type="FunFam" id="2.40.50.1070:FF:000003">
    <property type="entry name" value="23S rRNA (Uracil-5-)-methyltransferase RumA"/>
    <property type="match status" value="1"/>
</dbReference>
<dbReference type="PANTHER" id="PTHR11061">
    <property type="entry name" value="RNA M5U METHYLTRANSFERASE"/>
    <property type="match status" value="1"/>
</dbReference>
<reference evidence="6 7" key="1">
    <citation type="submission" date="2020-08" db="EMBL/GenBank/DDBJ databases">
        <title>Genomic Encyclopedia of Type Strains, Phase IV (KMG-IV): sequencing the most valuable type-strain genomes for metagenomic binning, comparative biology and taxonomic classification.</title>
        <authorList>
            <person name="Goeker M."/>
        </authorList>
    </citation>
    <scope>NUCLEOTIDE SEQUENCE [LARGE SCALE GENOMIC DNA]</scope>
    <source>
        <strain evidence="6 7">DSM 25799</strain>
    </source>
</reference>
<organism evidence="6 7">
    <name type="scientific">Catenisphaera adipataccumulans</name>
    <dbReference type="NCBI Taxonomy" id="700500"/>
    <lineage>
        <taxon>Bacteria</taxon>
        <taxon>Bacillati</taxon>
        <taxon>Bacillota</taxon>
        <taxon>Erysipelotrichia</taxon>
        <taxon>Erysipelotrichales</taxon>
        <taxon>Erysipelotrichaceae</taxon>
        <taxon>Catenisphaera</taxon>
    </lineage>
</organism>
<dbReference type="Pfam" id="PF05958">
    <property type="entry name" value="tRNA_U5-meth_tr"/>
    <property type="match status" value="1"/>
</dbReference>
<feature type="binding site" evidence="4">
    <location>
        <position position="310"/>
    </location>
    <ligand>
        <name>S-adenosyl-L-methionine</name>
        <dbReference type="ChEBI" id="CHEBI:59789"/>
    </ligand>
</feature>
<comment type="similarity">
    <text evidence="4">Belongs to the class I-like SAM-binding methyltransferase superfamily. RNA M5U methyltransferase family.</text>
</comment>
<evidence type="ECO:0000256" key="5">
    <source>
        <dbReference type="PROSITE-ProRule" id="PRU10015"/>
    </source>
</evidence>
<dbReference type="InterPro" id="IPR029063">
    <property type="entry name" value="SAM-dependent_MTases_sf"/>
</dbReference>
<dbReference type="RefSeq" id="WP_183326815.1">
    <property type="nucleotide sequence ID" value="NZ_JACHHK010000001.1"/>
</dbReference>
<dbReference type="CDD" id="cd02440">
    <property type="entry name" value="AdoMet_MTases"/>
    <property type="match status" value="1"/>
</dbReference>
<dbReference type="GO" id="GO:0070041">
    <property type="term" value="F:rRNA (uridine-C5-)-methyltransferase activity"/>
    <property type="evidence" value="ECO:0007669"/>
    <property type="project" value="TreeGrafter"/>
</dbReference>
<feature type="active site" evidence="5">
    <location>
        <position position="337"/>
    </location>
</feature>
<evidence type="ECO:0000256" key="2">
    <source>
        <dbReference type="ARBA" id="ARBA00022679"/>
    </source>
</evidence>
<accession>A0A7W8FU70</accession>
<evidence type="ECO:0000256" key="4">
    <source>
        <dbReference type="PROSITE-ProRule" id="PRU01024"/>
    </source>
</evidence>
<keyword evidence="3 4" id="KW-0949">S-adenosyl-L-methionine</keyword>
<gene>
    <name evidence="6" type="ORF">HNQ47_000292</name>
</gene>
<feature type="binding site" evidence="4">
    <location>
        <position position="212"/>
    </location>
    <ligand>
        <name>S-adenosyl-L-methionine</name>
        <dbReference type="ChEBI" id="CHEBI:59789"/>
    </ligand>
</feature>
<evidence type="ECO:0000256" key="3">
    <source>
        <dbReference type="ARBA" id="ARBA00022691"/>
    </source>
</evidence>
<dbReference type="EMBL" id="JACHHK010000001">
    <property type="protein sequence ID" value="MBB5182289.1"/>
    <property type="molecule type" value="Genomic_DNA"/>
</dbReference>
<dbReference type="InterPro" id="IPR010280">
    <property type="entry name" value="U5_MeTrfase_fam"/>
</dbReference>
<dbReference type="NCBIfam" id="TIGR00479">
    <property type="entry name" value="rumA"/>
    <property type="match status" value="1"/>
</dbReference>
<keyword evidence="1 4" id="KW-0489">Methyltransferase</keyword>
<dbReference type="Gene3D" id="2.40.50.1070">
    <property type="match status" value="1"/>
</dbReference>
<feature type="binding site" evidence="4">
    <location>
        <position position="241"/>
    </location>
    <ligand>
        <name>S-adenosyl-L-methionine</name>
        <dbReference type="ChEBI" id="CHEBI:59789"/>
    </ligand>
</feature>
<dbReference type="AlphaFoldDB" id="A0A7W8FU70"/>
<feature type="binding site" evidence="4">
    <location>
        <position position="262"/>
    </location>
    <ligand>
        <name>S-adenosyl-L-methionine</name>
        <dbReference type="ChEBI" id="CHEBI:59789"/>
    </ligand>
</feature>
<keyword evidence="2 4" id="KW-0808">Transferase</keyword>
<dbReference type="PROSITE" id="PS51687">
    <property type="entry name" value="SAM_MT_RNA_M5U"/>
    <property type="match status" value="1"/>
</dbReference>
<name>A0A7W8FU70_9FIRM</name>
<dbReference type="FunFam" id="3.40.50.150:FF:000009">
    <property type="entry name" value="23S rRNA (Uracil(1939)-C(5))-methyltransferase RlmD"/>
    <property type="match status" value="1"/>
</dbReference>
<protein>
    <submittedName>
        <fullName evidence="6">23S rRNA (Uracil1939-C5)-methyltransferase</fullName>
        <ecNumber evidence="6">2.1.1.190</ecNumber>
    </submittedName>
</protein>
<proteinExistence type="inferred from homology"/>
<keyword evidence="7" id="KW-1185">Reference proteome</keyword>
<feature type="active site" description="Nucleophile" evidence="4">
    <location>
        <position position="337"/>
    </location>
</feature>
<dbReference type="InterPro" id="IPR030390">
    <property type="entry name" value="MeTrfase_TrmA_AS"/>
</dbReference>
<dbReference type="GO" id="GO:0070475">
    <property type="term" value="P:rRNA base methylation"/>
    <property type="evidence" value="ECO:0007669"/>
    <property type="project" value="TreeGrafter"/>
</dbReference>